<evidence type="ECO:0000256" key="2">
    <source>
        <dbReference type="ARBA" id="ARBA00022553"/>
    </source>
</evidence>
<gene>
    <name evidence="4" type="ORF">BC008_01295</name>
</gene>
<dbReference type="InterPro" id="IPR036736">
    <property type="entry name" value="ACP-like_sf"/>
</dbReference>
<dbReference type="InterPro" id="IPR020806">
    <property type="entry name" value="PKS_PP-bd"/>
</dbReference>
<dbReference type="RefSeq" id="WP_027845712.1">
    <property type="nucleotide sequence ID" value="NZ_LMTZ01000058.1"/>
</dbReference>
<accession>A0A0V7ZVV4</accession>
<dbReference type="SMART" id="SM00823">
    <property type="entry name" value="PKS_PP"/>
    <property type="match status" value="1"/>
</dbReference>
<dbReference type="GO" id="GO:0031177">
    <property type="term" value="F:phosphopantetheine binding"/>
    <property type="evidence" value="ECO:0007669"/>
    <property type="project" value="InterPro"/>
</dbReference>
<feature type="domain" description="Carrier" evidence="3">
    <location>
        <begin position="16"/>
        <end position="113"/>
    </location>
</feature>
<dbReference type="Gene3D" id="1.10.1200.10">
    <property type="entry name" value="ACP-like"/>
    <property type="match status" value="1"/>
</dbReference>
<dbReference type="EMBL" id="LMTZ01000058">
    <property type="protein sequence ID" value="KST68529.1"/>
    <property type="molecule type" value="Genomic_DNA"/>
</dbReference>
<dbReference type="Proteomes" id="UP000053372">
    <property type="component" value="Unassembled WGS sequence"/>
</dbReference>
<keyword evidence="1" id="KW-0596">Phosphopantetheine</keyword>
<sequence length="152" mass="17158">MNSKLIGETKTQKKAEQAVARQQKLLENWTEITPSERQDILGTYMQNQIAKAIGISPSEIDMQQSTKHLGIDSLIAVKLRNQLRNDWSVELAAVKFLEDFSLFDLAVLLEELIQNAESNGYIPGLELEAKTKEKDLQQVTEISDGDWLEGEI</sequence>
<dbReference type="AlphaFoldDB" id="A0A0V7ZVV4"/>
<dbReference type="Pfam" id="PF23297">
    <property type="entry name" value="ACP_SdgA_C"/>
    <property type="match status" value="1"/>
</dbReference>
<dbReference type="InterPro" id="IPR006162">
    <property type="entry name" value="Ppantetheine_attach_site"/>
</dbReference>
<keyword evidence="2" id="KW-0597">Phosphoprotein</keyword>
<protein>
    <recommendedName>
        <fullName evidence="3">Carrier domain-containing protein</fullName>
    </recommendedName>
</protein>
<evidence type="ECO:0000256" key="1">
    <source>
        <dbReference type="ARBA" id="ARBA00022450"/>
    </source>
</evidence>
<dbReference type="OrthoDB" id="515240at2"/>
<dbReference type="SUPFAM" id="SSF47336">
    <property type="entry name" value="ACP-like"/>
    <property type="match status" value="1"/>
</dbReference>
<organism evidence="4 5">
    <name type="scientific">Mastigocoleus testarum BC008</name>
    <dbReference type="NCBI Taxonomy" id="371196"/>
    <lineage>
        <taxon>Bacteria</taxon>
        <taxon>Bacillati</taxon>
        <taxon>Cyanobacteriota</taxon>
        <taxon>Cyanophyceae</taxon>
        <taxon>Nostocales</taxon>
        <taxon>Hapalosiphonaceae</taxon>
        <taxon>Mastigocoleus</taxon>
    </lineage>
</organism>
<dbReference type="PROSITE" id="PS50075">
    <property type="entry name" value="CARRIER"/>
    <property type="match status" value="1"/>
</dbReference>
<dbReference type="InterPro" id="IPR009081">
    <property type="entry name" value="PP-bd_ACP"/>
</dbReference>
<evidence type="ECO:0000313" key="5">
    <source>
        <dbReference type="Proteomes" id="UP000053372"/>
    </source>
</evidence>
<dbReference type="PROSITE" id="PS00012">
    <property type="entry name" value="PHOSPHOPANTETHEINE"/>
    <property type="match status" value="1"/>
</dbReference>
<evidence type="ECO:0000259" key="3">
    <source>
        <dbReference type="PROSITE" id="PS50075"/>
    </source>
</evidence>
<proteinExistence type="predicted"/>
<reference evidence="4 5" key="1">
    <citation type="journal article" date="2015" name="Genome Announc.">
        <title>Draft Genome of the Euendolithic (true boring) Cyanobacterium Mastigocoleus testarum strain BC008.</title>
        <authorList>
            <person name="Guida B.S."/>
            <person name="Garcia-Pichel F."/>
        </authorList>
    </citation>
    <scope>NUCLEOTIDE SEQUENCE [LARGE SCALE GENOMIC DNA]</scope>
    <source>
        <strain evidence="4 5">BC008</strain>
    </source>
</reference>
<name>A0A0V7ZVV4_9CYAN</name>
<evidence type="ECO:0000313" key="4">
    <source>
        <dbReference type="EMBL" id="KST68529.1"/>
    </source>
</evidence>
<keyword evidence="5" id="KW-1185">Reference proteome</keyword>
<comment type="caution">
    <text evidence="4">The sequence shown here is derived from an EMBL/GenBank/DDBJ whole genome shotgun (WGS) entry which is preliminary data.</text>
</comment>